<dbReference type="EMBL" id="LIDN01000274">
    <property type="protein sequence ID" value="KRP32338.1"/>
    <property type="molecule type" value="Genomic_DNA"/>
</dbReference>
<dbReference type="SUPFAM" id="SSF52540">
    <property type="entry name" value="P-loop containing nucleoside triphosphate hydrolases"/>
    <property type="match status" value="1"/>
</dbReference>
<keyword evidence="3" id="KW-0067">ATP-binding</keyword>
<evidence type="ECO:0000256" key="1">
    <source>
        <dbReference type="ARBA" id="ARBA00022448"/>
    </source>
</evidence>
<accession>A0A0R2X8U5</accession>
<keyword evidence="1" id="KW-0813">Transport</keyword>
<dbReference type="PANTHER" id="PTHR42939">
    <property type="entry name" value="ABC TRANSPORTER ATP-BINDING PROTEIN ALBC-RELATED"/>
    <property type="match status" value="1"/>
</dbReference>
<evidence type="ECO:0000256" key="2">
    <source>
        <dbReference type="ARBA" id="ARBA00022741"/>
    </source>
</evidence>
<dbReference type="Gene3D" id="3.40.50.300">
    <property type="entry name" value="P-loop containing nucleotide triphosphate hydrolases"/>
    <property type="match status" value="1"/>
</dbReference>
<evidence type="ECO:0000259" key="4">
    <source>
        <dbReference type="PROSITE" id="PS50893"/>
    </source>
</evidence>
<dbReference type="PANTHER" id="PTHR42939:SF1">
    <property type="entry name" value="ABC TRANSPORTER ATP-BINDING PROTEIN ALBC-RELATED"/>
    <property type="match status" value="1"/>
</dbReference>
<dbReference type="GO" id="GO:0016887">
    <property type="term" value="F:ATP hydrolysis activity"/>
    <property type="evidence" value="ECO:0007669"/>
    <property type="project" value="InterPro"/>
</dbReference>
<feature type="domain" description="ABC transporter" evidence="4">
    <location>
        <begin position="5"/>
        <end position="240"/>
    </location>
</feature>
<dbReference type="InterPro" id="IPR003439">
    <property type="entry name" value="ABC_transporter-like_ATP-bd"/>
</dbReference>
<comment type="caution">
    <text evidence="5">The sequence shown here is derived from an EMBL/GenBank/DDBJ whole genome shotgun (WGS) entry which is preliminary data.</text>
</comment>
<dbReference type="InterPro" id="IPR051782">
    <property type="entry name" value="ABC_Transporter_VariousFunc"/>
</dbReference>
<sequence>MSAAVQTERLRKEFPMGWFRGRVLALEGLDMEVHRGEVFGLLGPNGSGKSTAMKMILGLLRPTSGRAEVCGFHAGTIAARRQIGFLPENPYFPNFLSGMELVRYYGRLSGMGGSALEKRIQELMELVRLGGEAGKRPLRTYSKGMLQRAGLAGAMVGDPEILMLDEPTAGVDPAGSREIRDLILELRGRGKTVIFSSHLLEQVEDVADRVIILHRGQKLREGRLEDLLTRKKEWEVSVQGLKEADRKELRGWLEKRGAEVVREGAPRERLEDYFLRSLPEEKRR</sequence>
<dbReference type="PROSITE" id="PS00211">
    <property type="entry name" value="ABC_TRANSPORTER_1"/>
    <property type="match status" value="1"/>
</dbReference>
<keyword evidence="2" id="KW-0547">Nucleotide-binding</keyword>
<evidence type="ECO:0000256" key="3">
    <source>
        <dbReference type="ARBA" id="ARBA00022840"/>
    </source>
</evidence>
<dbReference type="SMART" id="SM00382">
    <property type="entry name" value="AAA"/>
    <property type="match status" value="1"/>
</dbReference>
<dbReference type="InterPro" id="IPR017871">
    <property type="entry name" value="ABC_transporter-like_CS"/>
</dbReference>
<dbReference type="GO" id="GO:0005524">
    <property type="term" value="F:ATP binding"/>
    <property type="evidence" value="ECO:0007669"/>
    <property type="project" value="UniProtKB-KW"/>
</dbReference>
<dbReference type="InterPro" id="IPR003593">
    <property type="entry name" value="AAA+_ATPase"/>
</dbReference>
<evidence type="ECO:0000313" key="6">
    <source>
        <dbReference type="Proteomes" id="UP000051220"/>
    </source>
</evidence>
<gene>
    <name evidence="5" type="ORF">ABS33_06735</name>
</gene>
<proteinExistence type="predicted"/>
<dbReference type="Pfam" id="PF00005">
    <property type="entry name" value="ABC_tran"/>
    <property type="match status" value="1"/>
</dbReference>
<evidence type="ECO:0000313" key="5">
    <source>
        <dbReference type="EMBL" id="KRP32338.1"/>
    </source>
</evidence>
<dbReference type="PROSITE" id="PS50893">
    <property type="entry name" value="ABC_TRANSPORTER_2"/>
    <property type="match status" value="1"/>
</dbReference>
<dbReference type="CDD" id="cd03230">
    <property type="entry name" value="ABC_DR_subfamily_A"/>
    <property type="match status" value="1"/>
</dbReference>
<name>A0A0R2X8U5_9BACT</name>
<protein>
    <recommendedName>
        <fullName evidence="4">ABC transporter domain-containing protein</fullName>
    </recommendedName>
</protein>
<organism evidence="5 6">
    <name type="scientific">Verrucomicrobia subdivision 6 bacterium BACL9 MAG-120924-bin69</name>
    <dbReference type="NCBI Taxonomy" id="1655635"/>
    <lineage>
        <taxon>Bacteria</taxon>
        <taxon>Pseudomonadati</taxon>
        <taxon>Verrucomicrobiota</taxon>
        <taxon>Verrucomicrobiia</taxon>
        <taxon>Verrucomicrobiales</taxon>
        <taxon>Verrucomicrobia subdivision 6</taxon>
    </lineage>
</organism>
<dbReference type="AlphaFoldDB" id="A0A0R2X8U5"/>
<dbReference type="InterPro" id="IPR027417">
    <property type="entry name" value="P-loop_NTPase"/>
</dbReference>
<dbReference type="Proteomes" id="UP000051220">
    <property type="component" value="Unassembled WGS sequence"/>
</dbReference>
<reference evidence="5 6" key="1">
    <citation type="submission" date="2015-10" db="EMBL/GenBank/DDBJ databases">
        <title>Metagenome-Assembled Genomes uncover a global brackish microbiome.</title>
        <authorList>
            <person name="Hugerth L.W."/>
            <person name="Larsson J."/>
            <person name="Alneberg J."/>
            <person name="Lindh M.V."/>
            <person name="Legrand C."/>
            <person name="Pinhassi J."/>
            <person name="Andersson A.F."/>
        </authorList>
    </citation>
    <scope>NUCLEOTIDE SEQUENCE [LARGE SCALE GENOMIC DNA]</scope>
    <source>
        <strain evidence="5">BACL9 MAG-120924-bin69</strain>
    </source>
</reference>